<dbReference type="Proteomes" id="UP000244855">
    <property type="component" value="Unassembled WGS sequence"/>
</dbReference>
<proteinExistence type="predicted"/>
<organism evidence="1 2">
    <name type="scientific">Periconia macrospinosa</name>
    <dbReference type="NCBI Taxonomy" id="97972"/>
    <lineage>
        <taxon>Eukaryota</taxon>
        <taxon>Fungi</taxon>
        <taxon>Dikarya</taxon>
        <taxon>Ascomycota</taxon>
        <taxon>Pezizomycotina</taxon>
        <taxon>Dothideomycetes</taxon>
        <taxon>Pleosporomycetidae</taxon>
        <taxon>Pleosporales</taxon>
        <taxon>Massarineae</taxon>
        <taxon>Periconiaceae</taxon>
        <taxon>Periconia</taxon>
    </lineage>
</organism>
<keyword evidence="2" id="KW-1185">Reference proteome</keyword>
<dbReference type="OrthoDB" id="5330139at2759"/>
<evidence type="ECO:0000313" key="1">
    <source>
        <dbReference type="EMBL" id="PVI01539.1"/>
    </source>
</evidence>
<name>A0A2V1DTY4_9PLEO</name>
<dbReference type="EMBL" id="KZ805356">
    <property type="protein sequence ID" value="PVI01539.1"/>
    <property type="molecule type" value="Genomic_DNA"/>
</dbReference>
<sequence length="176" mass="18849">MAARAVHTAIRPSFSRPLHAIGPPYYAATSRAHHTATAKFTSLGPKGAPVTKEISIHACSPGGAYVMIPTEVGFALRAASSLPQPPVPPQRGERLPLTYFHDTQHFALDQSTSYPRLDIPEPLPPQSDGKTSPATLYLYGIMHQIALDGTQDAAFAEIASTILPDLGPALDRLKDM</sequence>
<protein>
    <submittedName>
        <fullName evidence="1">Uncharacterized protein</fullName>
    </submittedName>
</protein>
<dbReference type="STRING" id="97972.A0A2V1DTY4"/>
<accession>A0A2V1DTY4</accession>
<evidence type="ECO:0000313" key="2">
    <source>
        <dbReference type="Proteomes" id="UP000244855"/>
    </source>
</evidence>
<reference evidence="1 2" key="1">
    <citation type="journal article" date="2018" name="Sci. Rep.">
        <title>Comparative genomics provides insights into the lifestyle and reveals functional heterogeneity of dark septate endophytic fungi.</title>
        <authorList>
            <person name="Knapp D.G."/>
            <person name="Nemeth J.B."/>
            <person name="Barry K."/>
            <person name="Hainaut M."/>
            <person name="Henrissat B."/>
            <person name="Johnson J."/>
            <person name="Kuo A."/>
            <person name="Lim J.H.P."/>
            <person name="Lipzen A."/>
            <person name="Nolan M."/>
            <person name="Ohm R.A."/>
            <person name="Tamas L."/>
            <person name="Grigoriev I.V."/>
            <person name="Spatafora J.W."/>
            <person name="Nagy L.G."/>
            <person name="Kovacs G.M."/>
        </authorList>
    </citation>
    <scope>NUCLEOTIDE SEQUENCE [LARGE SCALE GENOMIC DNA]</scope>
    <source>
        <strain evidence="1 2">DSE2036</strain>
    </source>
</reference>
<gene>
    <name evidence="1" type="ORF">DM02DRAFT_627578</name>
</gene>
<dbReference type="AlphaFoldDB" id="A0A2V1DTY4"/>